<feature type="transmembrane region" description="Helical" evidence="2">
    <location>
        <begin position="457"/>
        <end position="479"/>
    </location>
</feature>
<dbReference type="InterPro" id="IPR014782">
    <property type="entry name" value="Peptidase_M1_dom"/>
</dbReference>
<dbReference type="InterPro" id="IPR027268">
    <property type="entry name" value="Peptidase_M4/M1_CTD_sf"/>
</dbReference>
<dbReference type="AlphaFoldDB" id="A0A7X0CG45"/>
<dbReference type="Gene3D" id="1.10.390.10">
    <property type="entry name" value="Neutral Protease Domain 2"/>
    <property type="match status" value="1"/>
</dbReference>
<feature type="transmembrane region" description="Helical" evidence="2">
    <location>
        <begin position="423"/>
        <end position="445"/>
    </location>
</feature>
<gene>
    <name evidence="4" type="ORF">HD842_004103</name>
</gene>
<comment type="caution">
    <text evidence="4">The sequence shown here is derived from an EMBL/GenBank/DDBJ whole genome shotgun (WGS) entry which is preliminary data.</text>
</comment>
<keyword evidence="2" id="KW-0472">Membrane</keyword>
<feature type="transmembrane region" description="Helical" evidence="2">
    <location>
        <begin position="21"/>
        <end position="42"/>
    </location>
</feature>
<dbReference type="Pfam" id="PF01433">
    <property type="entry name" value="Peptidase_M1"/>
    <property type="match status" value="1"/>
</dbReference>
<dbReference type="SUPFAM" id="SSF55486">
    <property type="entry name" value="Metalloproteases ('zincins'), catalytic domain"/>
    <property type="match status" value="1"/>
</dbReference>
<feature type="transmembrane region" description="Helical" evidence="2">
    <location>
        <begin position="156"/>
        <end position="177"/>
    </location>
</feature>
<feature type="transmembrane region" description="Helical" evidence="2">
    <location>
        <begin position="336"/>
        <end position="354"/>
    </location>
</feature>
<dbReference type="EMBL" id="JACHBX010000005">
    <property type="protein sequence ID" value="MBB6135926.1"/>
    <property type="molecule type" value="Genomic_DNA"/>
</dbReference>
<dbReference type="GO" id="GO:0008237">
    <property type="term" value="F:metallopeptidase activity"/>
    <property type="evidence" value="ECO:0007669"/>
    <property type="project" value="InterPro"/>
</dbReference>
<feature type="region of interest" description="Disordered" evidence="1">
    <location>
        <begin position="1181"/>
        <end position="1201"/>
    </location>
</feature>
<feature type="region of interest" description="Disordered" evidence="1">
    <location>
        <begin position="283"/>
        <end position="307"/>
    </location>
</feature>
<feature type="compositionally biased region" description="Low complexity" evidence="1">
    <location>
        <begin position="285"/>
        <end position="300"/>
    </location>
</feature>
<feature type="transmembrane region" description="Helical" evidence="2">
    <location>
        <begin position="113"/>
        <end position="136"/>
    </location>
</feature>
<dbReference type="GO" id="GO:0008270">
    <property type="term" value="F:zinc ion binding"/>
    <property type="evidence" value="ECO:0007669"/>
    <property type="project" value="InterPro"/>
</dbReference>
<evidence type="ECO:0000256" key="1">
    <source>
        <dbReference type="SAM" id="MobiDB-lite"/>
    </source>
</evidence>
<name>A0A7X0CG45_9BURK</name>
<evidence type="ECO:0000313" key="4">
    <source>
        <dbReference type="EMBL" id="MBB6135926.1"/>
    </source>
</evidence>
<sequence length="1201" mass="133600">MRALLVIARFEARQRLRLLSTWVYFGGFLALGMLWMAASGGAFRDLSITFGTRIAIDGPRQIALATAMLGSLGVIVAAAVMGRAVQQDFEHEMHHFFFSAPLRKADYVFGRFLGAYATLAVIFAGIVLGLWLGTFLPGISSDRIGAAPLAAWLTPYLFTLLPNLFIFGAIFFVLAALTRRMLPVYVASVIMALGYTIAPSLARDLDFKTLAALMDPFGTTALIRLTEYWPLAERNMRLIALTDVYLVNRVIWMGFSLLVLLLGYWRFQAVGETEGQTRARRKLAPELPSGLPSGLTPPLSRAARDTSTPPDFAARSLAVLLVKSGWGELRESTRNAYFVALATAGVLALIASALDLGAVYGTPTYPVTYMMLELIRDVTGLFVIITTIFYAGELVWREREMRTSQILDALPVPSWLPLASKTLALIGLQACLLLVAMVTAMLIQLFKGYVQLEPGLYLQALFSIMLPHFALLAVLAIAVQVIVNHKYLANFVMIGWVLAALTFNGAGLDHPLVLYAVWPDLTYSAMNGFGHYLLRERFYLLYWSGAALMLLGAARALWPRGVDSGWRERLHLARRSLTLPVLATIGAGAVVFAGSGAFIAWEMAQGGYLSARQTEQLRADYEQRYHRTAFLPQPRITAVRLDTAIHPAARALQVKGRYQLENRSGKPVSDVVLYQQRGARLNVTFTQPATLAASDPERGFYRYRLAAPMAPGARMALDFTVDYAPRGLLGLGSETPVVANGTFFTDDVMPRIGYQPAVELRDERDRRRYGLAPRARMAARDDPAARANHLLGVDADWIDFETTVSTSDDQIAVAPGTLVREWSQDGRRYFRYKMDRPMLNNYAFQSARYEVRHERWQDVTIDVYYQPGHEANVERMVRGAQAGLDYGARNFGRYPLRELRIVEFPRYSSMAVAYPGVIPFSESAGFIARIDPGSPKDLDYPFYISAHETAHQWWGHQLVGANTRGSTVLSEGVSEYMALMVMQRAYGAGKMRRFLRYDLDGYLRGRANEQRKEAPLALNEQQPYIQYQKGALALYLMQDMLGEDVVNGVLRGLLAQHGYQGPPYPTASSLIDGLRAVTPPAKAYLIDDLFESIVLYENRADSATAHRRADGRYDVTIHASAGKMRATDQGEEQPMPLHDFIEFGVDDSDGNPLVRERRLVSRAEQQITLVVDGVPARAGIDPDNKLIDRKPRDNMRAVDKP</sequence>
<accession>A0A7X0CG45</accession>
<proteinExistence type="predicted"/>
<feature type="transmembrane region" description="Helical" evidence="2">
    <location>
        <begin position="579"/>
        <end position="601"/>
    </location>
</feature>
<feature type="transmembrane region" description="Helical" evidence="2">
    <location>
        <begin position="491"/>
        <end position="518"/>
    </location>
</feature>
<feature type="domain" description="Peptidase M1 membrane alanine aminopeptidase" evidence="3">
    <location>
        <begin position="893"/>
        <end position="1060"/>
    </location>
</feature>
<evidence type="ECO:0000313" key="5">
    <source>
        <dbReference type="Proteomes" id="UP000540787"/>
    </source>
</evidence>
<keyword evidence="2" id="KW-1133">Transmembrane helix</keyword>
<feature type="transmembrane region" description="Helical" evidence="2">
    <location>
        <begin position="62"/>
        <end position="85"/>
    </location>
</feature>
<protein>
    <submittedName>
        <fullName evidence="4">ABC-type transport system involved in multi-copper enzyme maturation permease subunit</fullName>
    </submittedName>
</protein>
<keyword evidence="5" id="KW-1185">Reference proteome</keyword>
<dbReference type="Proteomes" id="UP000540787">
    <property type="component" value="Unassembled WGS sequence"/>
</dbReference>
<organism evidence="4 5">
    <name type="scientific">Massilia aurea</name>
    <dbReference type="NCBI Taxonomy" id="373040"/>
    <lineage>
        <taxon>Bacteria</taxon>
        <taxon>Pseudomonadati</taxon>
        <taxon>Pseudomonadota</taxon>
        <taxon>Betaproteobacteria</taxon>
        <taxon>Burkholderiales</taxon>
        <taxon>Oxalobacteraceae</taxon>
        <taxon>Telluria group</taxon>
        <taxon>Massilia</taxon>
    </lineage>
</organism>
<evidence type="ECO:0000256" key="2">
    <source>
        <dbReference type="SAM" id="Phobius"/>
    </source>
</evidence>
<evidence type="ECO:0000259" key="3">
    <source>
        <dbReference type="Pfam" id="PF01433"/>
    </source>
</evidence>
<feature type="transmembrane region" description="Helical" evidence="2">
    <location>
        <begin position="184"/>
        <end position="202"/>
    </location>
</feature>
<dbReference type="RefSeq" id="WP_370660864.1">
    <property type="nucleotide sequence ID" value="NZ_JACHBX010000005.1"/>
</dbReference>
<feature type="transmembrane region" description="Helical" evidence="2">
    <location>
        <begin position="246"/>
        <end position="265"/>
    </location>
</feature>
<reference evidence="4 5" key="1">
    <citation type="submission" date="2020-08" db="EMBL/GenBank/DDBJ databases">
        <title>The Agave Microbiome: Exploring the role of microbial communities in plant adaptations to desert environments.</title>
        <authorList>
            <person name="Partida-Martinez L.P."/>
        </authorList>
    </citation>
    <scope>NUCLEOTIDE SEQUENCE [LARGE SCALE GENOMIC DNA]</scope>
    <source>
        <strain evidence="4 5">AT3.2</strain>
    </source>
</reference>
<feature type="transmembrane region" description="Helical" evidence="2">
    <location>
        <begin position="374"/>
        <end position="396"/>
    </location>
</feature>
<keyword evidence="2" id="KW-0812">Transmembrane</keyword>
<feature type="transmembrane region" description="Helical" evidence="2">
    <location>
        <begin position="538"/>
        <end position="558"/>
    </location>
</feature>